<evidence type="ECO:0000313" key="4">
    <source>
        <dbReference type="EMBL" id="OBR89764.1"/>
    </source>
</evidence>
<keyword evidence="1" id="KW-0479">Metal-binding</keyword>
<proteinExistence type="predicted"/>
<dbReference type="EC" id="3.5.1.-" evidence="4"/>
<dbReference type="Pfam" id="PF01522">
    <property type="entry name" value="Polysacc_deac_1"/>
    <property type="match status" value="1"/>
</dbReference>
<evidence type="ECO:0000256" key="1">
    <source>
        <dbReference type="ARBA" id="ARBA00022723"/>
    </source>
</evidence>
<dbReference type="PROSITE" id="PS51677">
    <property type="entry name" value="NODB"/>
    <property type="match status" value="1"/>
</dbReference>
<dbReference type="GO" id="GO:0016020">
    <property type="term" value="C:membrane"/>
    <property type="evidence" value="ECO:0007669"/>
    <property type="project" value="TreeGrafter"/>
</dbReference>
<dbReference type="GO" id="GO:0046872">
    <property type="term" value="F:metal ion binding"/>
    <property type="evidence" value="ECO:0007669"/>
    <property type="project" value="UniProtKB-KW"/>
</dbReference>
<dbReference type="Proteomes" id="UP000093954">
    <property type="component" value="Unassembled WGS sequence"/>
</dbReference>
<keyword evidence="2 4" id="KW-0378">Hydrolase</keyword>
<dbReference type="PATRIC" id="fig|1353534.3.peg.4100"/>
<dbReference type="GO" id="GO:0005975">
    <property type="term" value="P:carbohydrate metabolic process"/>
    <property type="evidence" value="ECO:0007669"/>
    <property type="project" value="InterPro"/>
</dbReference>
<dbReference type="Gene3D" id="3.20.20.370">
    <property type="entry name" value="Glycoside hydrolase/deacetylase"/>
    <property type="match status" value="1"/>
</dbReference>
<dbReference type="PANTHER" id="PTHR10587:SF133">
    <property type="entry name" value="CHITIN DEACETYLASE 1-RELATED"/>
    <property type="match status" value="1"/>
</dbReference>
<dbReference type="GO" id="GO:0016810">
    <property type="term" value="F:hydrolase activity, acting on carbon-nitrogen (but not peptide) bonds"/>
    <property type="evidence" value="ECO:0007669"/>
    <property type="project" value="InterPro"/>
</dbReference>
<evidence type="ECO:0000256" key="2">
    <source>
        <dbReference type="ARBA" id="ARBA00022801"/>
    </source>
</evidence>
<comment type="caution">
    <text evidence="4">The sequence shown here is derived from an EMBL/GenBank/DDBJ whole genome shotgun (WGS) entry which is preliminary data.</text>
</comment>
<reference evidence="4 5" key="1">
    <citation type="journal article" date="2012" name="Front. Microbiol.">
        <title>Draft Genome Sequence of the Virulent Strain 01-B526 of the Fish Pathogen Aeromonas salmonicida.</title>
        <authorList>
            <person name="Charette S.J."/>
            <person name="Brochu F."/>
            <person name="Boyle B."/>
            <person name="Filion G."/>
            <person name="Tanaka K.H."/>
            <person name="Derome N."/>
        </authorList>
    </citation>
    <scope>NUCLEOTIDE SEQUENCE [LARGE SCALE GENOMIC DNA]</scope>
    <source>
        <strain evidence="4 5">P11</strain>
    </source>
</reference>
<name>A0A1A6AI66_9CLOT</name>
<feature type="domain" description="NodB homology" evidence="3">
    <location>
        <begin position="21"/>
        <end position="201"/>
    </location>
</feature>
<protein>
    <submittedName>
        <fullName evidence="4">Peptidoglycan-N-acetylmuramic acid deacetylase PdaA</fullName>
        <ecNumber evidence="4">3.5.1.-</ecNumber>
    </submittedName>
</protein>
<dbReference type="InterPro" id="IPR002509">
    <property type="entry name" value="NODB_dom"/>
</dbReference>
<dbReference type="InterPro" id="IPR050248">
    <property type="entry name" value="Polysacc_deacetylase_ArnD"/>
</dbReference>
<accession>A0A1A6AI66</accession>
<dbReference type="SUPFAM" id="SSF88713">
    <property type="entry name" value="Glycoside hydrolase/deacetylase"/>
    <property type="match status" value="1"/>
</dbReference>
<evidence type="ECO:0000313" key="5">
    <source>
        <dbReference type="Proteomes" id="UP000093954"/>
    </source>
</evidence>
<dbReference type="PANTHER" id="PTHR10587">
    <property type="entry name" value="GLYCOSYL TRANSFERASE-RELATED"/>
    <property type="match status" value="1"/>
</dbReference>
<dbReference type="EMBL" id="LROS01000079">
    <property type="protein sequence ID" value="OBR89764.1"/>
    <property type="molecule type" value="Genomic_DNA"/>
</dbReference>
<dbReference type="RefSeq" id="WP_065080025.1">
    <property type="nucleotide sequence ID" value="NZ_LROS01000079.1"/>
</dbReference>
<evidence type="ECO:0000259" key="3">
    <source>
        <dbReference type="PROSITE" id="PS51677"/>
    </source>
</evidence>
<sequence length="208" mass="23883">MDKKSSIGNVNFIIHGKRESRQIALTYDCDDYDYMAVPEILDVLRKNEVKATFFLTGIWVERFSALAVKIVNEGHQIGNHSYEHSHSNQMYYDESKESIEKAEKVIKRITGVNPKPFFRAPYGEWSQYILKASNACGYMYNIYWSIDPSDWKSPPTKTIVERVFKKLKGGDIVLMHGHGKNTASASNFIISTLKSRGFQFKKISELVQ</sequence>
<dbReference type="CDD" id="cd10917">
    <property type="entry name" value="CE4_NodB_like_6s_7s"/>
    <property type="match status" value="1"/>
</dbReference>
<keyword evidence="5" id="KW-1185">Reference proteome</keyword>
<gene>
    <name evidence="4" type="primary">pdaA_6</name>
    <name evidence="4" type="ORF">CLRAG_40260</name>
</gene>
<dbReference type="AlphaFoldDB" id="A0A1A6AI66"/>
<organism evidence="4 5">
    <name type="scientific">Clostridium ragsdalei P11</name>
    <dbReference type="NCBI Taxonomy" id="1353534"/>
    <lineage>
        <taxon>Bacteria</taxon>
        <taxon>Bacillati</taxon>
        <taxon>Bacillota</taxon>
        <taxon>Clostridia</taxon>
        <taxon>Eubacteriales</taxon>
        <taxon>Clostridiaceae</taxon>
        <taxon>Clostridium</taxon>
    </lineage>
</organism>
<dbReference type="InterPro" id="IPR011330">
    <property type="entry name" value="Glyco_hydro/deAcase_b/a-brl"/>
</dbReference>